<dbReference type="Pfam" id="PF25893">
    <property type="entry name" value="HH_CzcB"/>
    <property type="match status" value="1"/>
</dbReference>
<organism evidence="5 6">
    <name type="scientific">Ginsengibacter hankyongi</name>
    <dbReference type="NCBI Taxonomy" id="2607284"/>
    <lineage>
        <taxon>Bacteria</taxon>
        <taxon>Pseudomonadati</taxon>
        <taxon>Bacteroidota</taxon>
        <taxon>Chitinophagia</taxon>
        <taxon>Chitinophagales</taxon>
        <taxon>Chitinophagaceae</taxon>
        <taxon>Ginsengibacter</taxon>
    </lineage>
</organism>
<keyword evidence="6" id="KW-1185">Reference proteome</keyword>
<feature type="domain" description="Multidrug resistance protein MdtA-like C-terminal permuted SH3" evidence="4">
    <location>
        <begin position="328"/>
        <end position="389"/>
    </location>
</feature>
<name>A0A5J5IRM4_9BACT</name>
<dbReference type="Gene3D" id="1.10.287.470">
    <property type="entry name" value="Helix hairpin bin"/>
    <property type="match status" value="1"/>
</dbReference>
<dbReference type="NCBIfam" id="TIGR01730">
    <property type="entry name" value="RND_mfp"/>
    <property type="match status" value="1"/>
</dbReference>
<sequence>MQNITRLSLMILFMAVASSCGDTTKKDGSLSDKKAQLEKLKTDKSKLDEKITALEKDIAKLDTSAAAQQKPKLVALTPIANQEFKHYLTLQGNVDNKSVSYITPTGQPGQIKAIYVKQGDKITKGQLVLKLDDAVAAQNVAAVKQQIGSVKAQLELAKSVYERQKNLWDQHIGTEVQLLQDKTNVETLENQLKTIQANVNAAQTQANQSNVYSNVNGIVDEVTAHVGETFNGNPLTGGYIRIVNNADLKVTVTIPENYAGKVNKGSKVEIEIPDVNKSFSSTISFISESIGANSRGFTAEAKAPSNLNLRPNQVAIVKILDYTVPSTVVINVNTLQTDEKGKFVLVAAKENGKLVARKREVVTGELSGDQIEIKNGLQPGDQLITEGYQSIYDGQLITTTEA</sequence>
<dbReference type="RefSeq" id="WP_150414341.1">
    <property type="nucleotide sequence ID" value="NZ_VYQF01000001.1"/>
</dbReference>
<dbReference type="SUPFAM" id="SSF111369">
    <property type="entry name" value="HlyD-like secretion proteins"/>
    <property type="match status" value="1"/>
</dbReference>
<evidence type="ECO:0000313" key="5">
    <source>
        <dbReference type="EMBL" id="KAA9042212.1"/>
    </source>
</evidence>
<evidence type="ECO:0000259" key="3">
    <source>
        <dbReference type="Pfam" id="PF25893"/>
    </source>
</evidence>
<proteinExistence type="inferred from homology"/>
<evidence type="ECO:0000256" key="2">
    <source>
        <dbReference type="SAM" id="Coils"/>
    </source>
</evidence>
<protein>
    <submittedName>
        <fullName evidence="5">Efflux RND transporter periplasmic adaptor subunit</fullName>
    </submittedName>
</protein>
<evidence type="ECO:0000256" key="1">
    <source>
        <dbReference type="ARBA" id="ARBA00009477"/>
    </source>
</evidence>
<dbReference type="EMBL" id="VYQF01000001">
    <property type="protein sequence ID" value="KAA9042212.1"/>
    <property type="molecule type" value="Genomic_DNA"/>
</dbReference>
<dbReference type="PANTHER" id="PTHR30469:SF15">
    <property type="entry name" value="HLYD FAMILY OF SECRETION PROTEINS"/>
    <property type="match status" value="1"/>
</dbReference>
<feature type="coiled-coil region" evidence="2">
    <location>
        <begin position="178"/>
        <end position="205"/>
    </location>
</feature>
<dbReference type="AlphaFoldDB" id="A0A5J5IRM4"/>
<dbReference type="InterPro" id="IPR006143">
    <property type="entry name" value="RND_pump_MFP"/>
</dbReference>
<accession>A0A5J5IRM4</accession>
<dbReference type="Gene3D" id="2.40.50.100">
    <property type="match status" value="1"/>
</dbReference>
<dbReference type="Proteomes" id="UP000326903">
    <property type="component" value="Unassembled WGS sequence"/>
</dbReference>
<dbReference type="GO" id="GO:1990281">
    <property type="term" value="C:efflux pump complex"/>
    <property type="evidence" value="ECO:0007669"/>
    <property type="project" value="TreeGrafter"/>
</dbReference>
<dbReference type="Gene3D" id="2.40.30.170">
    <property type="match status" value="1"/>
</dbReference>
<dbReference type="InterPro" id="IPR058627">
    <property type="entry name" value="MdtA-like_C"/>
</dbReference>
<reference evidence="5 6" key="1">
    <citation type="submission" date="2019-09" db="EMBL/GenBank/DDBJ databases">
        <title>Draft genome sequence of Ginsengibacter sp. BR5-29.</title>
        <authorList>
            <person name="Im W.-T."/>
        </authorList>
    </citation>
    <scope>NUCLEOTIDE SEQUENCE [LARGE SCALE GENOMIC DNA]</scope>
    <source>
        <strain evidence="5 6">BR5-29</strain>
    </source>
</reference>
<keyword evidence="2" id="KW-0175">Coiled coil</keyword>
<feature type="domain" description="CzcB-like alpha-helical hairpin" evidence="3">
    <location>
        <begin position="145"/>
        <end position="199"/>
    </location>
</feature>
<dbReference type="Gene3D" id="2.40.420.20">
    <property type="match status" value="1"/>
</dbReference>
<dbReference type="PANTHER" id="PTHR30469">
    <property type="entry name" value="MULTIDRUG RESISTANCE PROTEIN MDTA"/>
    <property type="match status" value="1"/>
</dbReference>
<comment type="similarity">
    <text evidence="1">Belongs to the membrane fusion protein (MFP) (TC 8.A.1) family.</text>
</comment>
<evidence type="ECO:0000259" key="4">
    <source>
        <dbReference type="Pfam" id="PF25967"/>
    </source>
</evidence>
<dbReference type="GO" id="GO:0015562">
    <property type="term" value="F:efflux transmembrane transporter activity"/>
    <property type="evidence" value="ECO:0007669"/>
    <property type="project" value="TreeGrafter"/>
</dbReference>
<gene>
    <name evidence="5" type="ORF">FW778_09420</name>
</gene>
<comment type="caution">
    <text evidence="5">The sequence shown here is derived from an EMBL/GenBank/DDBJ whole genome shotgun (WGS) entry which is preliminary data.</text>
</comment>
<dbReference type="Pfam" id="PF25967">
    <property type="entry name" value="RND-MFP_C"/>
    <property type="match status" value="1"/>
</dbReference>
<dbReference type="PROSITE" id="PS51257">
    <property type="entry name" value="PROKAR_LIPOPROTEIN"/>
    <property type="match status" value="1"/>
</dbReference>
<dbReference type="InterPro" id="IPR058648">
    <property type="entry name" value="HH_CzcB-like"/>
</dbReference>
<evidence type="ECO:0000313" key="6">
    <source>
        <dbReference type="Proteomes" id="UP000326903"/>
    </source>
</evidence>
<feature type="coiled-coil region" evidence="2">
    <location>
        <begin position="30"/>
        <end position="64"/>
    </location>
</feature>